<reference evidence="2 3" key="1">
    <citation type="journal article" date="2024" name="Genome Biol. Evol.">
        <title>Chromosome-level genome assembly of the viviparous eelpout Zoarces viviparus.</title>
        <authorList>
            <person name="Fuhrmann N."/>
            <person name="Brasseur M.V."/>
            <person name="Bakowski C.E."/>
            <person name="Podsiadlowski L."/>
            <person name="Prost S."/>
            <person name="Krehenwinkel H."/>
            <person name="Mayer C."/>
        </authorList>
    </citation>
    <scope>NUCLEOTIDE SEQUENCE [LARGE SCALE GENOMIC DNA]</scope>
    <source>
        <strain evidence="2">NO-MEL_2022_Ind0_liver</strain>
    </source>
</reference>
<keyword evidence="3" id="KW-1185">Reference proteome</keyword>
<evidence type="ECO:0000313" key="2">
    <source>
        <dbReference type="EMBL" id="KAK9531728.1"/>
    </source>
</evidence>
<proteinExistence type="predicted"/>
<accession>A0AAW1FAL4</accession>
<organism evidence="2 3">
    <name type="scientific">Zoarces viviparus</name>
    <name type="common">Viviparous eelpout</name>
    <name type="synonym">Blennius viviparus</name>
    <dbReference type="NCBI Taxonomy" id="48416"/>
    <lineage>
        <taxon>Eukaryota</taxon>
        <taxon>Metazoa</taxon>
        <taxon>Chordata</taxon>
        <taxon>Craniata</taxon>
        <taxon>Vertebrata</taxon>
        <taxon>Euteleostomi</taxon>
        <taxon>Actinopterygii</taxon>
        <taxon>Neopterygii</taxon>
        <taxon>Teleostei</taxon>
        <taxon>Neoteleostei</taxon>
        <taxon>Acanthomorphata</taxon>
        <taxon>Eupercaria</taxon>
        <taxon>Perciformes</taxon>
        <taxon>Cottioidei</taxon>
        <taxon>Zoarcales</taxon>
        <taxon>Zoarcidae</taxon>
        <taxon>Zoarcinae</taxon>
        <taxon>Zoarces</taxon>
    </lineage>
</organism>
<dbReference type="InterPro" id="IPR016187">
    <property type="entry name" value="CTDL_fold"/>
</dbReference>
<name>A0AAW1FAL4_ZOAVI</name>
<sequence length="97" mass="11116">MHPQGFHSAWIGLQDFVKEGLHRWVSVQKMDRDLIYWMPGEPNNVITSWDIDNAGQDCVAIVPPADIEAEDWLNTWDDIVCVGERNYICETMALSLP</sequence>
<dbReference type="AlphaFoldDB" id="A0AAW1FAL4"/>
<dbReference type="EMBL" id="JBCEZU010000089">
    <property type="protein sequence ID" value="KAK9531728.1"/>
    <property type="molecule type" value="Genomic_DNA"/>
</dbReference>
<dbReference type="Proteomes" id="UP001488805">
    <property type="component" value="Unassembled WGS sequence"/>
</dbReference>
<dbReference type="PROSITE" id="PS50041">
    <property type="entry name" value="C_TYPE_LECTIN_2"/>
    <property type="match status" value="1"/>
</dbReference>
<dbReference type="Pfam" id="PF00059">
    <property type="entry name" value="Lectin_C"/>
    <property type="match status" value="1"/>
</dbReference>
<comment type="caution">
    <text evidence="2">The sequence shown here is derived from an EMBL/GenBank/DDBJ whole genome shotgun (WGS) entry which is preliminary data.</text>
</comment>
<protein>
    <recommendedName>
        <fullName evidence="1">C-type lectin domain-containing protein</fullName>
    </recommendedName>
</protein>
<gene>
    <name evidence="2" type="ORF">VZT92_011135</name>
</gene>
<dbReference type="InterPro" id="IPR016186">
    <property type="entry name" value="C-type_lectin-like/link_sf"/>
</dbReference>
<evidence type="ECO:0000259" key="1">
    <source>
        <dbReference type="PROSITE" id="PS50041"/>
    </source>
</evidence>
<dbReference type="InterPro" id="IPR001304">
    <property type="entry name" value="C-type_lectin-like"/>
</dbReference>
<evidence type="ECO:0000313" key="3">
    <source>
        <dbReference type="Proteomes" id="UP001488805"/>
    </source>
</evidence>
<dbReference type="SUPFAM" id="SSF56436">
    <property type="entry name" value="C-type lectin-like"/>
    <property type="match status" value="1"/>
</dbReference>
<feature type="domain" description="C-type lectin" evidence="1">
    <location>
        <begin position="1"/>
        <end position="90"/>
    </location>
</feature>
<dbReference type="Gene3D" id="3.10.100.10">
    <property type="entry name" value="Mannose-Binding Protein A, subunit A"/>
    <property type="match status" value="1"/>
</dbReference>